<evidence type="ECO:0000313" key="2">
    <source>
        <dbReference type="EMBL" id="CEG07002.1"/>
    </source>
</evidence>
<evidence type="ECO:0000256" key="1">
    <source>
        <dbReference type="SAM" id="MobiDB-lite"/>
    </source>
</evidence>
<name>A0A090ML18_AFIFE</name>
<feature type="compositionally biased region" description="Basic and acidic residues" evidence="1">
    <location>
        <begin position="42"/>
        <end position="55"/>
    </location>
</feature>
<comment type="caution">
    <text evidence="2">The sequence shown here is derived from an EMBL/GenBank/DDBJ whole genome shotgun (WGS) entry which is preliminary data.</text>
</comment>
<dbReference type="EMBL" id="CCAZ020000001">
    <property type="protein sequence ID" value="CEG07002.1"/>
    <property type="molecule type" value="Genomic_DNA"/>
</dbReference>
<evidence type="ECO:0000313" key="3">
    <source>
        <dbReference type="Proteomes" id="UP000035762"/>
    </source>
</evidence>
<keyword evidence="3" id="KW-1185">Reference proteome</keyword>
<feature type="region of interest" description="Disordered" evidence="1">
    <location>
        <begin position="34"/>
        <end position="56"/>
    </location>
</feature>
<gene>
    <name evidence="2" type="ORF">BN961_00383</name>
</gene>
<dbReference type="RefSeq" id="WP_156186804.1">
    <property type="nucleotide sequence ID" value="NZ_CCAZ020000001.1"/>
</dbReference>
<dbReference type="AlphaFoldDB" id="A0A090ML18"/>
<accession>A0A090ML18</accession>
<organism evidence="2 3">
    <name type="scientific">Afipia felis</name>
    <name type="common">Cat scratch disease bacillus</name>
    <dbReference type="NCBI Taxonomy" id="1035"/>
    <lineage>
        <taxon>Bacteria</taxon>
        <taxon>Pseudomonadati</taxon>
        <taxon>Pseudomonadota</taxon>
        <taxon>Alphaproteobacteria</taxon>
        <taxon>Hyphomicrobiales</taxon>
        <taxon>Nitrobacteraceae</taxon>
        <taxon>Afipia</taxon>
    </lineage>
</organism>
<proteinExistence type="predicted"/>
<protein>
    <submittedName>
        <fullName evidence="2">Uncharacterized protein</fullName>
    </submittedName>
</protein>
<sequence>MSAADSFDHGNPAIDVAGFLETFFQRADALGQEVDRASYPGESDRKPAKQNKGIEEAPSDIVGSIVIHSFPGLECRQVVVDPSSGGIGFKNLSVAALIEARAASICSCVTLLP</sequence>
<dbReference type="Proteomes" id="UP000035762">
    <property type="component" value="Unassembled WGS sequence"/>
</dbReference>
<reference evidence="2 3" key="1">
    <citation type="journal article" date="2014" name="Genome Announc.">
        <title>Genome Sequence of Afipia felis Strain 76713, Isolated in Hospital Water Using an Amoeba Co-Culture Procedure.</title>
        <authorList>
            <person name="Benamar S."/>
            <person name="La Scola B."/>
            <person name="Croce O."/>
        </authorList>
    </citation>
    <scope>NUCLEOTIDE SEQUENCE [LARGE SCALE GENOMIC DNA]</scope>
    <source>
        <strain evidence="2 3">76713</strain>
    </source>
</reference>